<evidence type="ECO:0000256" key="6">
    <source>
        <dbReference type="SAM" id="Phobius"/>
    </source>
</evidence>
<feature type="transmembrane region" description="Helical" evidence="6">
    <location>
        <begin position="81"/>
        <end position="103"/>
    </location>
</feature>
<name>A0A8H7T3B5_9HELO</name>
<evidence type="ECO:0000313" key="7">
    <source>
        <dbReference type="EMBL" id="KAG4414439.1"/>
    </source>
</evidence>
<comment type="caution">
    <text evidence="7">The sequence shown here is derived from an EMBL/GenBank/DDBJ whole genome shotgun (WGS) entry which is preliminary data.</text>
</comment>
<proteinExistence type="predicted"/>
<evidence type="ECO:0000256" key="5">
    <source>
        <dbReference type="ARBA" id="ARBA00023136"/>
    </source>
</evidence>
<keyword evidence="4 6" id="KW-1133">Transmembrane helix</keyword>
<evidence type="ECO:0000256" key="1">
    <source>
        <dbReference type="ARBA" id="ARBA00004141"/>
    </source>
</evidence>
<keyword evidence="8" id="KW-1185">Reference proteome</keyword>
<protein>
    <submittedName>
        <fullName evidence="7">Uncharacterized protein</fullName>
    </submittedName>
</protein>
<comment type="subcellular location">
    <subcellularLocation>
        <location evidence="1">Membrane</location>
        <topology evidence="1">Multi-pass membrane protein</topology>
    </subcellularLocation>
</comment>
<dbReference type="InterPro" id="IPR036259">
    <property type="entry name" value="MFS_trans_sf"/>
</dbReference>
<dbReference type="GO" id="GO:0016020">
    <property type="term" value="C:membrane"/>
    <property type="evidence" value="ECO:0007669"/>
    <property type="project" value="UniProtKB-SubCell"/>
</dbReference>
<feature type="transmembrane region" description="Helical" evidence="6">
    <location>
        <begin position="53"/>
        <end position="75"/>
    </location>
</feature>
<dbReference type="OrthoDB" id="2962993at2759"/>
<evidence type="ECO:0000256" key="3">
    <source>
        <dbReference type="ARBA" id="ARBA00022692"/>
    </source>
</evidence>
<keyword evidence="2" id="KW-0813">Transport</keyword>
<evidence type="ECO:0000256" key="2">
    <source>
        <dbReference type="ARBA" id="ARBA00022448"/>
    </source>
</evidence>
<accession>A0A8H7T3B5</accession>
<dbReference type="AlphaFoldDB" id="A0A8H7T3B5"/>
<keyword evidence="3 6" id="KW-0812">Transmembrane</keyword>
<organism evidence="7 8">
    <name type="scientific">Cadophora malorum</name>
    <dbReference type="NCBI Taxonomy" id="108018"/>
    <lineage>
        <taxon>Eukaryota</taxon>
        <taxon>Fungi</taxon>
        <taxon>Dikarya</taxon>
        <taxon>Ascomycota</taxon>
        <taxon>Pezizomycotina</taxon>
        <taxon>Leotiomycetes</taxon>
        <taxon>Helotiales</taxon>
        <taxon>Ploettnerulaceae</taxon>
        <taxon>Cadophora</taxon>
    </lineage>
</organism>
<dbReference type="EMBL" id="JAFJYH010000264">
    <property type="protein sequence ID" value="KAG4414439.1"/>
    <property type="molecule type" value="Genomic_DNA"/>
</dbReference>
<gene>
    <name evidence="7" type="ORF">IFR04_012402</name>
</gene>
<dbReference type="PANTHER" id="PTHR43791">
    <property type="entry name" value="PERMEASE-RELATED"/>
    <property type="match status" value="1"/>
</dbReference>
<keyword evidence="5 6" id="KW-0472">Membrane</keyword>
<dbReference type="SUPFAM" id="SSF103473">
    <property type="entry name" value="MFS general substrate transporter"/>
    <property type="match status" value="1"/>
</dbReference>
<dbReference type="PANTHER" id="PTHR43791:SF54">
    <property type="entry name" value="MAJOR FACILITATOR SUPERFAMILY (MFS) PROFILE DOMAIN-CONTAINING PROTEIN-RELATED"/>
    <property type="match status" value="1"/>
</dbReference>
<reference evidence="7" key="1">
    <citation type="submission" date="2021-02" db="EMBL/GenBank/DDBJ databases">
        <title>Genome sequence Cadophora malorum strain M34.</title>
        <authorList>
            <person name="Stefanovic E."/>
            <person name="Vu D."/>
            <person name="Scully C."/>
            <person name="Dijksterhuis J."/>
            <person name="Roader J."/>
            <person name="Houbraken J."/>
        </authorList>
    </citation>
    <scope>NUCLEOTIDE SEQUENCE</scope>
    <source>
        <strain evidence="7">M34</strain>
    </source>
</reference>
<dbReference type="Proteomes" id="UP000664132">
    <property type="component" value="Unassembled WGS sequence"/>
</dbReference>
<evidence type="ECO:0000256" key="4">
    <source>
        <dbReference type="ARBA" id="ARBA00022989"/>
    </source>
</evidence>
<dbReference type="GO" id="GO:0022857">
    <property type="term" value="F:transmembrane transporter activity"/>
    <property type="evidence" value="ECO:0007669"/>
    <property type="project" value="TreeGrafter"/>
</dbReference>
<sequence length="145" mass="15825">MHAFAQDSRPDEHMIADNAGRYNRCLTRSNVYPIPPGASAWNSTNLAGPMKRAAGIALMMCVTNCGGIVGSFIYIKSESPAYQTGFGVSLAAAVMGILTTLTLEFGLWKINKKDALVAEEEVREKYTDQELADLGDRSPLFKYTL</sequence>
<evidence type="ECO:0000313" key="8">
    <source>
        <dbReference type="Proteomes" id="UP000664132"/>
    </source>
</evidence>